<keyword evidence="10" id="KW-0443">Lipid metabolism</keyword>
<evidence type="ECO:0000256" key="8">
    <source>
        <dbReference type="ARBA" id="ARBA00023002"/>
    </source>
</evidence>
<dbReference type="OMA" id="NSACHMW"/>
<dbReference type="PROSITE" id="PS00476">
    <property type="entry name" value="FATTY_ACID_DESATUR_1"/>
    <property type="match status" value="1"/>
</dbReference>
<keyword evidence="12 13" id="KW-0275">Fatty acid biosynthesis</keyword>
<keyword evidence="5" id="KW-0479">Metal-binding</keyword>
<keyword evidence="8 13" id="KW-0560">Oxidoreductase</keyword>
<dbReference type="InParanoid" id="E2C648"/>
<evidence type="ECO:0000256" key="7">
    <source>
        <dbReference type="ARBA" id="ARBA00022989"/>
    </source>
</evidence>
<keyword evidence="3 13" id="KW-0444">Lipid biosynthesis</keyword>
<sequence>MILGTQRCITTEAYIREVANDDSKTITFDSNNVSAATKEVYRMKRSGFFEFETKIIWSMALLLFLLHTVGFYGILTFDYLQNLKTTSWIFCMHVLTVFGVSAGAHRLWSHKSYKAKLPLRILLNSVYQWVRNHRLHHKYCDTDADPHNTNRGFFFSHIGWVVMENHPKVLKKSEKLDMSDILSDPVVVISEKYFLPLQFLFSFVLPTIVPVYFWNETWGRAIISQVFIRYMITLNSIWSINSIAHAWGHRPYDRHIKPADNKIVNIILNGEGFHNYHHVFPWDYRSAEIARISYITYLIDWFAKLGLAYDLKYPSLELVKKVAMNRGDGTYLSFYEVPAP</sequence>
<feature type="transmembrane region" description="Helical" evidence="14">
    <location>
        <begin position="55"/>
        <end position="75"/>
    </location>
</feature>
<dbReference type="GO" id="GO:0004768">
    <property type="term" value="F:stearoyl-CoA 9-desaturase activity"/>
    <property type="evidence" value="ECO:0007669"/>
    <property type="project" value="TreeGrafter"/>
</dbReference>
<feature type="domain" description="Fatty acid desaturase" evidence="15">
    <location>
        <begin position="97"/>
        <end position="281"/>
    </location>
</feature>
<gene>
    <name evidence="16" type="ORF">EAI_06693</name>
</gene>
<dbReference type="GO" id="GO:0005789">
    <property type="term" value="C:endoplasmic reticulum membrane"/>
    <property type="evidence" value="ECO:0007669"/>
    <property type="project" value="TreeGrafter"/>
</dbReference>
<dbReference type="InterPro" id="IPR001522">
    <property type="entry name" value="FADS-1_CS"/>
</dbReference>
<comment type="similarity">
    <text evidence="2 13">Belongs to the fatty acid desaturase type 1 family.</text>
</comment>
<dbReference type="PRINTS" id="PR00075">
    <property type="entry name" value="FACDDSATRASE"/>
</dbReference>
<evidence type="ECO:0000256" key="2">
    <source>
        <dbReference type="ARBA" id="ARBA00009295"/>
    </source>
</evidence>
<evidence type="ECO:0000256" key="1">
    <source>
        <dbReference type="ARBA" id="ARBA00004141"/>
    </source>
</evidence>
<dbReference type="InterPro" id="IPR005804">
    <property type="entry name" value="FA_desaturase_dom"/>
</dbReference>
<keyword evidence="17" id="KW-1185">Reference proteome</keyword>
<evidence type="ECO:0000256" key="5">
    <source>
        <dbReference type="ARBA" id="ARBA00022723"/>
    </source>
</evidence>
<accession>E2C648</accession>
<dbReference type="CDD" id="cd03505">
    <property type="entry name" value="Delta9-FADS-like"/>
    <property type="match status" value="1"/>
</dbReference>
<evidence type="ECO:0000313" key="17">
    <source>
        <dbReference type="Proteomes" id="UP000008237"/>
    </source>
</evidence>
<evidence type="ECO:0000256" key="11">
    <source>
        <dbReference type="ARBA" id="ARBA00023136"/>
    </source>
</evidence>
<proteinExistence type="inferred from homology"/>
<evidence type="ECO:0000256" key="4">
    <source>
        <dbReference type="ARBA" id="ARBA00022692"/>
    </source>
</evidence>
<dbReference type="EMBL" id="GL452916">
    <property type="protein sequence ID" value="EFN76591.1"/>
    <property type="molecule type" value="Genomic_DNA"/>
</dbReference>
<evidence type="ECO:0000256" key="10">
    <source>
        <dbReference type="ARBA" id="ARBA00023098"/>
    </source>
</evidence>
<feature type="transmembrane region" description="Helical" evidence="14">
    <location>
        <begin position="193"/>
        <end position="214"/>
    </location>
</feature>
<organism evidence="17">
    <name type="scientific">Harpegnathos saltator</name>
    <name type="common">Jerdon's jumping ant</name>
    <dbReference type="NCBI Taxonomy" id="610380"/>
    <lineage>
        <taxon>Eukaryota</taxon>
        <taxon>Metazoa</taxon>
        <taxon>Ecdysozoa</taxon>
        <taxon>Arthropoda</taxon>
        <taxon>Hexapoda</taxon>
        <taxon>Insecta</taxon>
        <taxon>Pterygota</taxon>
        <taxon>Neoptera</taxon>
        <taxon>Endopterygota</taxon>
        <taxon>Hymenoptera</taxon>
        <taxon>Apocrita</taxon>
        <taxon>Aculeata</taxon>
        <taxon>Formicoidea</taxon>
        <taxon>Formicidae</taxon>
        <taxon>Ponerinae</taxon>
        <taxon>Ponerini</taxon>
        <taxon>Harpegnathos</taxon>
    </lineage>
</organism>
<evidence type="ECO:0000259" key="15">
    <source>
        <dbReference type="Pfam" id="PF00487"/>
    </source>
</evidence>
<keyword evidence="4 13" id="KW-0812">Transmembrane</keyword>
<dbReference type="OrthoDB" id="10260134at2759"/>
<evidence type="ECO:0000256" key="6">
    <source>
        <dbReference type="ARBA" id="ARBA00022832"/>
    </source>
</evidence>
<reference evidence="16 17" key="1">
    <citation type="journal article" date="2010" name="Science">
        <title>Genomic comparison of the ants Camponotus floridanus and Harpegnathos saltator.</title>
        <authorList>
            <person name="Bonasio R."/>
            <person name="Zhang G."/>
            <person name="Ye C."/>
            <person name="Mutti N.S."/>
            <person name="Fang X."/>
            <person name="Qin N."/>
            <person name="Donahue G."/>
            <person name="Yang P."/>
            <person name="Li Q."/>
            <person name="Li C."/>
            <person name="Zhang P."/>
            <person name="Huang Z."/>
            <person name="Berger S.L."/>
            <person name="Reinberg D."/>
            <person name="Wang J."/>
            <person name="Liebig J."/>
        </authorList>
    </citation>
    <scope>NUCLEOTIDE SEQUENCE [LARGE SCALE GENOMIC DNA]</scope>
    <source>
        <strain evidence="16 17">R22 G/1</strain>
    </source>
</reference>
<dbReference type="GO" id="GO:0005506">
    <property type="term" value="F:iron ion binding"/>
    <property type="evidence" value="ECO:0007669"/>
    <property type="project" value="TreeGrafter"/>
</dbReference>
<name>E2C648_HARSA</name>
<comment type="subcellular location">
    <subcellularLocation>
        <location evidence="1">Membrane</location>
        <topology evidence="1">Multi-pass membrane protein</topology>
    </subcellularLocation>
</comment>
<dbReference type="PANTHER" id="PTHR11351:SF21">
    <property type="entry name" value="GH07782P"/>
    <property type="match status" value="1"/>
</dbReference>
<keyword evidence="11 14" id="KW-0472">Membrane</keyword>
<evidence type="ECO:0000256" key="14">
    <source>
        <dbReference type="SAM" id="Phobius"/>
    </source>
</evidence>
<feature type="transmembrane region" description="Helical" evidence="14">
    <location>
        <begin position="226"/>
        <end position="247"/>
    </location>
</feature>
<dbReference type="Proteomes" id="UP000008237">
    <property type="component" value="Unassembled WGS sequence"/>
</dbReference>
<dbReference type="PANTHER" id="PTHR11351">
    <property type="entry name" value="ACYL-COA DESATURASE"/>
    <property type="match status" value="1"/>
</dbReference>
<dbReference type="AlphaFoldDB" id="E2C648"/>
<evidence type="ECO:0000256" key="12">
    <source>
        <dbReference type="ARBA" id="ARBA00023160"/>
    </source>
</evidence>
<dbReference type="Pfam" id="PF00487">
    <property type="entry name" value="FA_desaturase"/>
    <property type="match status" value="1"/>
</dbReference>
<keyword evidence="7 14" id="KW-1133">Transmembrane helix</keyword>
<protein>
    <submittedName>
        <fullName evidence="16">Acyl-CoA desaturase</fullName>
    </submittedName>
</protein>
<comment type="cofactor">
    <cofactor evidence="13">
        <name>Fe(2+)</name>
        <dbReference type="ChEBI" id="CHEBI:29033"/>
    </cofactor>
</comment>
<evidence type="ECO:0000256" key="3">
    <source>
        <dbReference type="ARBA" id="ARBA00022516"/>
    </source>
</evidence>
<dbReference type="InterPro" id="IPR015876">
    <property type="entry name" value="Acyl-CoA_DS"/>
</dbReference>
<evidence type="ECO:0000313" key="16">
    <source>
        <dbReference type="EMBL" id="EFN76591.1"/>
    </source>
</evidence>
<evidence type="ECO:0000256" key="13">
    <source>
        <dbReference type="RuleBase" id="RU000581"/>
    </source>
</evidence>
<dbReference type="GO" id="GO:0006636">
    <property type="term" value="P:unsaturated fatty acid biosynthetic process"/>
    <property type="evidence" value="ECO:0007669"/>
    <property type="project" value="TreeGrafter"/>
</dbReference>
<evidence type="ECO:0000256" key="9">
    <source>
        <dbReference type="ARBA" id="ARBA00023004"/>
    </source>
</evidence>
<keyword evidence="9" id="KW-0408">Iron</keyword>
<feature type="transmembrane region" description="Helical" evidence="14">
    <location>
        <begin position="87"/>
        <end position="108"/>
    </location>
</feature>
<keyword evidence="6" id="KW-0276">Fatty acid metabolism</keyword>
<comment type="domain">
    <text evidence="13">The histidine box domains are involved in binding the catalytic metal ions.</text>
</comment>